<organism evidence="1 2">
    <name type="scientific">Sphingomonas trueperi</name>
    <dbReference type="NCBI Taxonomy" id="53317"/>
    <lineage>
        <taxon>Bacteria</taxon>
        <taxon>Pseudomonadati</taxon>
        <taxon>Pseudomonadota</taxon>
        <taxon>Alphaproteobacteria</taxon>
        <taxon>Sphingomonadales</taxon>
        <taxon>Sphingomonadaceae</taxon>
        <taxon>Sphingomonas</taxon>
    </lineage>
</organism>
<dbReference type="AlphaFoldDB" id="A0A7X6BE64"/>
<evidence type="ECO:0000313" key="2">
    <source>
        <dbReference type="Proteomes" id="UP000531251"/>
    </source>
</evidence>
<proteinExistence type="predicted"/>
<dbReference type="RefSeq" id="WP_167713084.1">
    <property type="nucleotide sequence ID" value="NZ_BAAADY010000034.1"/>
</dbReference>
<keyword evidence="2" id="KW-1185">Reference proteome</keyword>
<gene>
    <name evidence="1" type="ORF">GGR89_004205</name>
</gene>
<comment type="caution">
    <text evidence="1">The sequence shown here is derived from an EMBL/GenBank/DDBJ whole genome shotgun (WGS) entry which is preliminary data.</text>
</comment>
<dbReference type="EMBL" id="JAATJB010000023">
    <property type="protein sequence ID" value="NJB99859.1"/>
    <property type="molecule type" value="Genomic_DNA"/>
</dbReference>
<protein>
    <submittedName>
        <fullName evidence="1">Uncharacterized protein</fullName>
    </submittedName>
</protein>
<reference evidence="1 2" key="1">
    <citation type="submission" date="2020-03" db="EMBL/GenBank/DDBJ databases">
        <title>Genomic Encyclopedia of Type Strains, Phase IV (KMG-IV): sequencing the most valuable type-strain genomes for metagenomic binning, comparative biology and taxonomic classification.</title>
        <authorList>
            <person name="Goeker M."/>
        </authorList>
    </citation>
    <scope>NUCLEOTIDE SEQUENCE [LARGE SCALE GENOMIC DNA]</scope>
    <source>
        <strain evidence="1 2">DSM 7225</strain>
    </source>
</reference>
<name>A0A7X6BE64_9SPHN</name>
<sequence length="102" mass="10425">MATVQINLGLVTALTLNGADLPIFDSVDAQAETLDSTAGNVVASKTGKRGYVWCITALDAIWVKFGAAPIATSGDGWLIGAGQTRTFKVTADGEKVAIKAAG</sequence>
<evidence type="ECO:0000313" key="1">
    <source>
        <dbReference type="EMBL" id="NJB99859.1"/>
    </source>
</evidence>
<accession>A0A7X6BE64</accession>
<dbReference type="Proteomes" id="UP000531251">
    <property type="component" value="Unassembled WGS sequence"/>
</dbReference>